<dbReference type="SUPFAM" id="SSF49723">
    <property type="entry name" value="Lipase/lipooxygenase domain (PLAT/LH2 domain)"/>
    <property type="match status" value="1"/>
</dbReference>
<keyword evidence="7 13" id="KW-1133">Transmembrane helix</keyword>
<dbReference type="GO" id="GO:0005886">
    <property type="term" value="C:plasma membrane"/>
    <property type="evidence" value="ECO:0007669"/>
    <property type="project" value="UniProtKB-SubCell"/>
</dbReference>
<evidence type="ECO:0000256" key="7">
    <source>
        <dbReference type="ARBA" id="ARBA00022989"/>
    </source>
</evidence>
<keyword evidence="4" id="KW-1003">Cell membrane</keyword>
<dbReference type="InterPro" id="IPR002859">
    <property type="entry name" value="PKD/REJ-like"/>
</dbReference>
<evidence type="ECO:0000256" key="8">
    <source>
        <dbReference type="ARBA" id="ARBA00023069"/>
    </source>
</evidence>
<dbReference type="GO" id="GO:0005929">
    <property type="term" value="C:cilium"/>
    <property type="evidence" value="ECO:0007669"/>
    <property type="project" value="UniProtKB-SubCell"/>
</dbReference>
<feature type="non-terminal residue" evidence="16">
    <location>
        <position position="1"/>
    </location>
</feature>
<feature type="transmembrane region" description="Helical" evidence="13">
    <location>
        <begin position="2181"/>
        <end position="2201"/>
    </location>
</feature>
<comment type="similarity">
    <text evidence="3">Belongs to the polycystin family.</text>
</comment>
<evidence type="ECO:0000256" key="11">
    <source>
        <dbReference type="PROSITE-ProRule" id="PRU00152"/>
    </source>
</evidence>
<feature type="transmembrane region" description="Helical" evidence="13">
    <location>
        <begin position="1937"/>
        <end position="1957"/>
    </location>
</feature>
<evidence type="ECO:0000259" key="15">
    <source>
        <dbReference type="PROSITE" id="PS50095"/>
    </source>
</evidence>
<dbReference type="SMART" id="SM00303">
    <property type="entry name" value="GPS"/>
    <property type="match status" value="1"/>
</dbReference>
<name>A0AA88YEI6_PINIB</name>
<dbReference type="Pfam" id="PF01825">
    <property type="entry name" value="GPS"/>
    <property type="match status" value="1"/>
</dbReference>
<feature type="coiled-coil region" evidence="12">
    <location>
        <begin position="1314"/>
        <end position="1367"/>
    </location>
</feature>
<evidence type="ECO:0008006" key="18">
    <source>
        <dbReference type="Google" id="ProtNLM"/>
    </source>
</evidence>
<proteinExistence type="inferred from homology"/>
<dbReference type="InterPro" id="IPR000203">
    <property type="entry name" value="GPS"/>
</dbReference>
<dbReference type="InterPro" id="IPR036392">
    <property type="entry name" value="PLAT/LH2_dom_sf"/>
</dbReference>
<dbReference type="Gene3D" id="2.60.40.10">
    <property type="entry name" value="Immunoglobulins"/>
    <property type="match status" value="1"/>
</dbReference>
<dbReference type="Gene3D" id="1.10.287.70">
    <property type="match status" value="1"/>
</dbReference>
<comment type="caution">
    <text evidence="11">Lacks conserved residue(s) required for the propagation of feature annotation.</text>
</comment>
<reference evidence="16" key="1">
    <citation type="submission" date="2019-08" db="EMBL/GenBank/DDBJ databases">
        <title>The improved chromosome-level genome for the pearl oyster Pinctada fucata martensii using PacBio sequencing and Hi-C.</title>
        <authorList>
            <person name="Zheng Z."/>
        </authorList>
    </citation>
    <scope>NUCLEOTIDE SEQUENCE</scope>
    <source>
        <strain evidence="16">ZZ-2019</strain>
        <tissue evidence="16">Adductor muscle</tissue>
    </source>
</reference>
<dbReference type="Proteomes" id="UP001186944">
    <property type="component" value="Unassembled WGS sequence"/>
</dbReference>
<evidence type="ECO:0000259" key="14">
    <source>
        <dbReference type="PROSITE" id="PS50093"/>
    </source>
</evidence>
<dbReference type="InterPro" id="IPR051223">
    <property type="entry name" value="Polycystin"/>
</dbReference>
<feature type="transmembrane region" description="Helical" evidence="13">
    <location>
        <begin position="2555"/>
        <end position="2576"/>
    </location>
</feature>
<dbReference type="InterPro" id="IPR046791">
    <property type="entry name" value="Polycystin_dom"/>
</dbReference>
<keyword evidence="5 13" id="KW-0812">Transmembrane</keyword>
<dbReference type="InterPro" id="IPR001024">
    <property type="entry name" value="PLAT/LH2_dom"/>
</dbReference>
<dbReference type="Pfam" id="PF00801">
    <property type="entry name" value="PKD"/>
    <property type="match status" value="1"/>
</dbReference>
<protein>
    <recommendedName>
        <fullName evidence="18">Polycystic kidney disease protein 1-like 2</fullName>
    </recommendedName>
</protein>
<accession>A0AA88YEI6</accession>
<feature type="transmembrane region" description="Helical" evidence="13">
    <location>
        <begin position="1732"/>
        <end position="1752"/>
    </location>
</feature>
<feature type="transmembrane region" description="Helical" evidence="13">
    <location>
        <begin position="2052"/>
        <end position="2072"/>
    </location>
</feature>
<comment type="caution">
    <text evidence="16">The sequence shown here is derived from an EMBL/GenBank/DDBJ whole genome shotgun (WGS) entry which is preliminary data.</text>
</comment>
<evidence type="ECO:0000256" key="1">
    <source>
        <dbReference type="ARBA" id="ARBA00004138"/>
    </source>
</evidence>
<evidence type="ECO:0000313" key="16">
    <source>
        <dbReference type="EMBL" id="KAK3103729.1"/>
    </source>
</evidence>
<dbReference type="CDD" id="cd00146">
    <property type="entry name" value="PKD"/>
    <property type="match status" value="1"/>
</dbReference>
<gene>
    <name evidence="16" type="ORF">FSP39_021426</name>
</gene>
<dbReference type="PANTHER" id="PTHR10877">
    <property type="entry name" value="POLYCYSTIN FAMILY MEMBER"/>
    <property type="match status" value="1"/>
</dbReference>
<organism evidence="16 17">
    <name type="scientific">Pinctada imbricata</name>
    <name type="common">Atlantic pearl-oyster</name>
    <name type="synonym">Pinctada martensii</name>
    <dbReference type="NCBI Taxonomy" id="66713"/>
    <lineage>
        <taxon>Eukaryota</taxon>
        <taxon>Metazoa</taxon>
        <taxon>Spiralia</taxon>
        <taxon>Lophotrochozoa</taxon>
        <taxon>Mollusca</taxon>
        <taxon>Bivalvia</taxon>
        <taxon>Autobranchia</taxon>
        <taxon>Pteriomorphia</taxon>
        <taxon>Pterioida</taxon>
        <taxon>Pterioidea</taxon>
        <taxon>Pteriidae</taxon>
        <taxon>Pinctada</taxon>
    </lineage>
</organism>
<dbReference type="Pfam" id="PF01477">
    <property type="entry name" value="PLAT"/>
    <property type="match status" value="1"/>
</dbReference>
<keyword evidence="12" id="KW-0175">Coiled coil</keyword>
<dbReference type="FunFam" id="2.60.60.20:FF:000022">
    <property type="entry name" value="Uncharacterized protein"/>
    <property type="match status" value="1"/>
</dbReference>
<comment type="subcellular location">
    <subcellularLocation>
        <location evidence="2">Cell membrane</location>
        <topology evidence="2">Multi-pass membrane protein</topology>
    </subcellularLocation>
    <subcellularLocation>
        <location evidence="1">Cell projection</location>
        <location evidence="1">Cilium</location>
    </subcellularLocation>
</comment>
<dbReference type="Pfam" id="PF02010">
    <property type="entry name" value="REJ"/>
    <property type="match status" value="1"/>
</dbReference>
<dbReference type="SUPFAM" id="SSF49299">
    <property type="entry name" value="PKD domain"/>
    <property type="match status" value="3"/>
</dbReference>
<evidence type="ECO:0000313" key="17">
    <source>
        <dbReference type="Proteomes" id="UP001186944"/>
    </source>
</evidence>
<feature type="transmembrane region" description="Helical" evidence="13">
    <location>
        <begin position="2398"/>
        <end position="2420"/>
    </location>
</feature>
<evidence type="ECO:0000256" key="3">
    <source>
        <dbReference type="ARBA" id="ARBA00007200"/>
    </source>
</evidence>
<keyword evidence="8" id="KW-0969">Cilium</keyword>
<dbReference type="PROSITE" id="PS50093">
    <property type="entry name" value="PKD"/>
    <property type="match status" value="1"/>
</dbReference>
<dbReference type="GO" id="GO:0050982">
    <property type="term" value="P:detection of mechanical stimulus"/>
    <property type="evidence" value="ECO:0007669"/>
    <property type="project" value="TreeGrafter"/>
</dbReference>
<feature type="transmembrane region" description="Helical" evidence="13">
    <location>
        <begin position="2453"/>
        <end position="2473"/>
    </location>
</feature>
<dbReference type="Pfam" id="PF08016">
    <property type="entry name" value="PKD_channel"/>
    <property type="match status" value="1"/>
</dbReference>
<dbReference type="InterPro" id="IPR035986">
    <property type="entry name" value="PKD_dom_sf"/>
</dbReference>
<dbReference type="Pfam" id="PF20519">
    <property type="entry name" value="Polycystin_dom"/>
    <property type="match status" value="1"/>
</dbReference>
<keyword evidence="6" id="KW-0732">Signal</keyword>
<dbReference type="PANTHER" id="PTHR10877:SF194">
    <property type="entry name" value="LOCATION OF VULVA DEFECTIVE 1"/>
    <property type="match status" value="1"/>
</dbReference>
<dbReference type="InterPro" id="IPR000601">
    <property type="entry name" value="PKD_dom"/>
</dbReference>
<feature type="domain" description="PKD" evidence="14">
    <location>
        <begin position="431"/>
        <end position="472"/>
    </location>
</feature>
<dbReference type="PROSITE" id="PS50095">
    <property type="entry name" value="PLAT"/>
    <property type="match status" value="1"/>
</dbReference>
<feature type="domain" description="PLAT" evidence="15">
    <location>
        <begin position="1777"/>
        <end position="1894"/>
    </location>
</feature>
<evidence type="ECO:0000256" key="6">
    <source>
        <dbReference type="ARBA" id="ARBA00022729"/>
    </source>
</evidence>
<feature type="transmembrane region" description="Helical" evidence="13">
    <location>
        <begin position="1977"/>
        <end position="2003"/>
    </location>
</feature>
<dbReference type="GO" id="GO:0005262">
    <property type="term" value="F:calcium channel activity"/>
    <property type="evidence" value="ECO:0007669"/>
    <property type="project" value="TreeGrafter"/>
</dbReference>
<evidence type="ECO:0000256" key="12">
    <source>
        <dbReference type="SAM" id="Coils"/>
    </source>
</evidence>
<dbReference type="Gene3D" id="2.60.60.20">
    <property type="entry name" value="PLAT/LH2 domain"/>
    <property type="match status" value="1"/>
</dbReference>
<keyword evidence="9 13" id="KW-0472">Membrane</keyword>
<dbReference type="SMART" id="SM00308">
    <property type="entry name" value="LH2"/>
    <property type="match status" value="1"/>
</dbReference>
<dbReference type="EMBL" id="VSWD01000005">
    <property type="protein sequence ID" value="KAK3103729.1"/>
    <property type="molecule type" value="Genomic_DNA"/>
</dbReference>
<evidence type="ECO:0000256" key="10">
    <source>
        <dbReference type="ARBA" id="ARBA00023273"/>
    </source>
</evidence>
<sequence length="2623" mass="299643">YADLVLPVNEEVIFNASLTSGSNTKTEFLMHDTQKIVHFHNSGEPTYLRFKVTFTTTGEQNVTITISNAVSTTNVSLTVRTFHRINGFFVSSNVSLIGSRDTTRFSIGLNSSAMVPMGALDFKISFGDESAIKQLNFNETMSIMSGSDYVLYYQYRTQGNYTAEILISSEIDRKSYAFDIFVWDNLAVIIEAKLVGKVFESFNFTFSNPPPSGFAYNIDYGDGNSHSENESVWYYAYEDAPLIHSYNDDGVFHVSFYAWNQIYSSFSNFVITIQYPIPKENITLSPAFYVIPIPDGIMSFHMNLTEDNPQPSNVTCLFDFQDGDEIDRDVGLIFGSPVNKTFVYDFPGEKAVNFTCWNRVSSMTKMSNITVVNFTLDHFEIIYQSPVNMNTTLSNVVDLNYPRDTPVRKVQHSIVDVYFYVDLLRCHKLPPDIYFQWDFGDGSVETDLVQFKKIHTYTKRGHYEIKVTIFNNKTNEHLEIDPFIITMGIIQFSVEPADGIVSLTEFTFQFEGFEGNTTYIFVPQQVFSNTSFTLDDHIFQYIYPYWGQFQPFVFADNGTVNEIVYMETPVEVDFNLTALDISVNNGSVDTYIIHLPPGYLKVTISVSKYTRMPYTTCDINIGDIINDGNFSLFGNITYQEPLILEEYYYTLGNHTLIVNCTNYASSLYFEQTIYVYNECFTVDGIFDRQYSHSNTPMKTFSFMNTDLSTRMGVICTDMHSEFTWSVEQVIVNNSKEQRIPLDYKPAKNRGIARFGRGDFSQVTLRVILNVSLDGTWIHEFTYLEFIKTPPFAYIVGGNRRTVKYLEKLITIDALTESFATEKGRGGNEELEFIWECMTFNNTMDLHQKYSVLHNLSEECTLDDEERGKKLLNLSIGSYTQTYVIRVMVIDSELNSTFTQLIQVQLDDPPSISVRCKINCKEKVALGSPIVMIADCNDCLMDEKIYYQWSLWKHNGDVSTQVSDFEINTRGTMNQSIYIYENYIQAGDTYVLKVEVSSSLVARNGSTVIAIELIANYPPYGGSCEINKMVYYVPTDTVNIECKGFADEGLRAYPNYTLDIGEKEPLTYLYETKTRKIDFITKMEEDIITESYKGGESSVINLPLQIGDEAFNYSVDMRVVVSDRFGDIDIFTFNITVMPDQRMLPKLEEDVNNAEYWIRKYKNLLDIINAGGNDLAVVRRSGSLASIIASVTDNNMGQIMETMATAVLTENDEAKQISVSDTQQVSKNLEEVFRNPSHVSSKSTTQGSKVCAAIASKLYQSIYNVLPFPVEDYRSIEGSIHGAITTADKILSCLMPTEIVDVTKEISEQEIYKNLKEEQQNRLSLQTNESDYEKQTDEELRQEATRLYNIEQAKREEMIEKASQAENSVFKLLDTITSAYDVKLLLTEVGAGPSKITRENIELSVEKVTADILKNRTETAIRGILIGFEQNDTDSINGTLEIKQTVFNKPPTIYGEDAASITSRVIQLDLGNNSLAPRVSFTNPHYASARRVVPIFSPQDPEQMFYLTFEVVNDGDVSLIYIQPENFDIFHKDNLTLYDLYLGEGDLPKSTSNSFKHTFKVRDWDSDNGFKVMLPQMDKGKKYIGIKPYEVPKFLPPKKRRKKRSLVDDDVVGRNSSLIISNIMCPLDNSSHQNNTECIDPVVSITDTSVNISFEPMKANFSVIIVTTGCRSWNEAEKKWTTEGCMVLPMSTMNETVCRCPRSSGNIFATTFYVPPNQIDFRTVFSKFDAMNAAIYGTCIGILVVWVVAGIFLRRQDKNDQDKWRTRFLCDTDSSDDYFYMITVFTCIWRKSGTKSQVYFVLSGDKDDSGVRILSDGQEMGFPSGSVRSFFMGTKFDLGDLMMIRIWHDNSGTGNEQSWYLNKIIVDDLQKHKRFICTQWLALNEGDGEVERILPVYNEEENQKFNTLFFQQAEVNITENHLWLSTVFRPQKSNFTRVQRLSCIIALLFLTMISNAMFFRSPDAKVVPDQVRIGMLRFSTSTVFVSVIGILISTFPVLLVTLIFRNTRTKHVDKRIHDKENVCKILSNNVTVLGNIEDVNTFKYLPLPYVMKYVSWSIIFCSVVASTFFLILYSMQWGKAKSEEWVVSVFFSFTESIIIMDPLKVVIIAFVFAIICKSQSEDRCPDVNVNWLKTLAQGFESQSKRAFITLWDNVNQDNEIAKKEKVEILRKIRKEEVKAKKAMARLFIYLGYMLVLYSISYVNRDQRAFLLKNHVDKQLNTNSKSQTGFSSVSGKKMWIKWLNETVIPTFYPLTQYNGQNLKVTDQKLFGDLDSVRVGPARLRQVRMSEETCMTSTLTGSYICFDPYDQYKEERTDHCLAWSTYNASVCDTPLFRNSFFTGNAWKYTHAEDIWGIPVSGQYAVYSGGGYLLPFDKDRQRAYALLNELIQYNWIDRGTRAIFVEFTLITVTWIYFLAFGFRISYADKAMGMFYDMIGTGDTRFINFQHIVIWDNVFNILLAVLIFVDTIRILRILGYNKRFSDVANVVSHASSELLGFGFLVSIVYTDYACLGNLLFGKTLKEYRSFFTAWASLTNALIGKNKVDELLAVAPTIAQVYYFTYVFCVIMILGTMFAAILNSSISTVRDETLKESETFGISDLITQAFRNVFGMFFNHRKKDARKRT</sequence>
<dbReference type="InterPro" id="IPR013783">
    <property type="entry name" value="Ig-like_fold"/>
</dbReference>
<evidence type="ECO:0000256" key="5">
    <source>
        <dbReference type="ARBA" id="ARBA00022692"/>
    </source>
</evidence>
<dbReference type="InterPro" id="IPR013122">
    <property type="entry name" value="PKD1_2_channel"/>
</dbReference>
<keyword evidence="10" id="KW-0966">Cell projection</keyword>
<feature type="transmembrane region" description="Helical" evidence="13">
    <location>
        <begin position="2493"/>
        <end position="2515"/>
    </location>
</feature>
<feature type="transmembrane region" description="Helical" evidence="13">
    <location>
        <begin position="2084"/>
        <end position="2114"/>
    </location>
</feature>
<evidence type="ECO:0000256" key="2">
    <source>
        <dbReference type="ARBA" id="ARBA00004651"/>
    </source>
</evidence>
<evidence type="ECO:0000256" key="13">
    <source>
        <dbReference type="SAM" id="Phobius"/>
    </source>
</evidence>
<keyword evidence="17" id="KW-1185">Reference proteome</keyword>
<evidence type="ECO:0000256" key="4">
    <source>
        <dbReference type="ARBA" id="ARBA00022475"/>
    </source>
</evidence>
<evidence type="ECO:0000256" key="9">
    <source>
        <dbReference type="ARBA" id="ARBA00023136"/>
    </source>
</evidence>